<comment type="caution">
    <text evidence="10">The sequence shown here is derived from an EMBL/GenBank/DDBJ whole genome shotgun (WGS) entry which is preliminary data.</text>
</comment>
<accession>A0ABT7T971</accession>
<dbReference type="SUPFAM" id="SSF49452">
    <property type="entry name" value="Starch-binding domain-like"/>
    <property type="match status" value="2"/>
</dbReference>
<dbReference type="Gene3D" id="2.60.40.1120">
    <property type="entry name" value="Carboxypeptidase-like, regulatory domain"/>
    <property type="match status" value="3"/>
</dbReference>
<keyword evidence="4" id="KW-0964">Secreted</keyword>
<dbReference type="InterPro" id="IPR008969">
    <property type="entry name" value="CarboxyPept-like_regulatory"/>
</dbReference>
<comment type="similarity">
    <text evidence="2">Belongs to the serine-aspartate repeat-containing protein (SDr) family.</text>
</comment>
<dbReference type="InterPro" id="IPR013784">
    <property type="entry name" value="Carb-bd-like_fold"/>
</dbReference>
<feature type="compositionally biased region" description="Pro residues" evidence="7">
    <location>
        <begin position="686"/>
        <end position="696"/>
    </location>
</feature>
<feature type="chain" id="PRO_5046194150" description="alpha-amylase" evidence="9">
    <location>
        <begin position="31"/>
        <end position="761"/>
    </location>
</feature>
<comment type="catalytic activity">
    <reaction evidence="1">
        <text>Endohydrolysis of (1-&gt;4)-alpha-D-glucosidic linkages in polysaccharides containing three or more (1-&gt;4)-alpha-linked D-glucose units.</text>
        <dbReference type="EC" id="3.2.1.1"/>
    </reaction>
</comment>
<sequence length="761" mass="74493">MRGSRTITAGGIAVVLGAGLAVSGVTSASAATAGHWGVFTVAGSARAYSGAVALPGFPETTFTSTSRQTQVVSGASTWQGPSTPPGAEYGSSRGNSYVNQRPDTDNATSPAVTTYTFAGGTPGAGGWSFVLGDIDADQATITATLADGTPASVAQLGFAGAYNSCSAGSPGGWSCDTDGDGTTGRDVPTWNATTGVLVGNPTASDTDGATAWFTPTASLGTLTITYQQRSGFPVYQTWFANRTSSLSGVATLDGAPLPGALVTATAPNGTEYTTTTGADGAYSFDALTQADGYRVSIATPDNAAVDRAPAAVSLRSDVTGADFAFSTPPGTVEVDGTVVDEDGLPVADATVTVTDPATGTVLAEVVSDSEGRWSASGLPAGTAISATTAGATPVTATTGADGAPSATVPPIVVQAPLGTVSGRVTLDGVAPTSPVTIELVQGDQVVVTVETAADGSYDLRLRPGSYTVRTVAPVAGATGPTEVAVTVPADGTVTADFPFVAPVPQTVSQAGTVTYTDGTPVAGKTVTARPVDAGAGADVQGSTGADGSFDLVGLTPATPYVLTVDGAAPRTVTSAGSGAAPTPVAFVLPLPTVEQPGTVTDADGAAVRGAEVVATPVDPADGSPVEATTDADGAFDLTGLRPSTAYSVIAGVEDLASEPVAVTTAAVGATPTPLAIALPAVAVPPTTQPTPAPTAPVEPGTGPTTVPVGSAGGSVTGGGLAFTGTELTPGLIAAGAFVLLGGGLLTFRAVRNRRRTTHLQD</sequence>
<dbReference type="EC" id="3.2.1.1" evidence="3"/>
<evidence type="ECO:0000256" key="1">
    <source>
        <dbReference type="ARBA" id="ARBA00000548"/>
    </source>
</evidence>
<feature type="region of interest" description="Disordered" evidence="7">
    <location>
        <begin position="686"/>
        <end position="705"/>
    </location>
</feature>
<dbReference type="Pfam" id="PF13620">
    <property type="entry name" value="CarboxypepD_reg"/>
    <property type="match status" value="3"/>
</dbReference>
<protein>
    <recommendedName>
        <fullName evidence="3">alpha-amylase</fullName>
        <ecNumber evidence="3">3.2.1.1</ecNumber>
    </recommendedName>
    <alternativeName>
        <fullName evidence="6">1,4-alpha-D-glucan glucanohydrolase</fullName>
    </alternativeName>
</protein>
<feature type="region of interest" description="Disordered" evidence="7">
    <location>
        <begin position="65"/>
        <end position="98"/>
    </location>
</feature>
<evidence type="ECO:0000256" key="6">
    <source>
        <dbReference type="ARBA" id="ARBA00030238"/>
    </source>
</evidence>
<dbReference type="RefSeq" id="WP_289458965.1">
    <property type="nucleotide sequence ID" value="NZ_JAUCML010000006.1"/>
</dbReference>
<evidence type="ECO:0000256" key="2">
    <source>
        <dbReference type="ARBA" id="ARBA00007257"/>
    </source>
</evidence>
<feature type="signal peptide" evidence="9">
    <location>
        <begin position="1"/>
        <end position="30"/>
    </location>
</feature>
<name>A0ABT7T971_9MICO</name>
<dbReference type="SUPFAM" id="SSF49464">
    <property type="entry name" value="Carboxypeptidase regulatory domain-like"/>
    <property type="match status" value="1"/>
</dbReference>
<evidence type="ECO:0000256" key="4">
    <source>
        <dbReference type="ARBA" id="ARBA00022525"/>
    </source>
</evidence>
<evidence type="ECO:0000256" key="8">
    <source>
        <dbReference type="SAM" id="Phobius"/>
    </source>
</evidence>
<dbReference type="SUPFAM" id="SSF49478">
    <property type="entry name" value="Cna protein B-type domain"/>
    <property type="match status" value="1"/>
</dbReference>
<evidence type="ECO:0000256" key="5">
    <source>
        <dbReference type="ARBA" id="ARBA00022729"/>
    </source>
</evidence>
<feature type="transmembrane region" description="Helical" evidence="8">
    <location>
        <begin position="730"/>
        <end position="750"/>
    </location>
</feature>
<keyword evidence="8" id="KW-0472">Membrane</keyword>
<dbReference type="EMBL" id="JAUCML010000006">
    <property type="protein sequence ID" value="MDM7885527.1"/>
    <property type="molecule type" value="Genomic_DNA"/>
</dbReference>
<keyword evidence="8" id="KW-0812">Transmembrane</keyword>
<dbReference type="InterPro" id="IPR013783">
    <property type="entry name" value="Ig-like_fold"/>
</dbReference>
<keyword evidence="8" id="KW-1133">Transmembrane helix</keyword>
<reference evidence="10 11" key="1">
    <citation type="submission" date="2023-06" db="EMBL/GenBank/DDBJ databases">
        <authorList>
            <person name="Feng G."/>
            <person name="Li J."/>
            <person name="Zhu H."/>
        </authorList>
    </citation>
    <scope>NUCLEOTIDE SEQUENCE [LARGE SCALE GENOMIC DNA]</scope>
    <source>
        <strain evidence="10 11">RHCKG23</strain>
    </source>
</reference>
<evidence type="ECO:0000313" key="10">
    <source>
        <dbReference type="EMBL" id="MDM7885527.1"/>
    </source>
</evidence>
<dbReference type="PANTHER" id="PTHR36108:SF13">
    <property type="entry name" value="COLOSSIN-B-RELATED"/>
    <property type="match status" value="1"/>
</dbReference>
<evidence type="ECO:0000313" key="11">
    <source>
        <dbReference type="Proteomes" id="UP001237823"/>
    </source>
</evidence>
<dbReference type="Proteomes" id="UP001237823">
    <property type="component" value="Unassembled WGS sequence"/>
</dbReference>
<dbReference type="PANTHER" id="PTHR36108">
    <property type="entry name" value="COLOSSIN-B-RELATED"/>
    <property type="match status" value="1"/>
</dbReference>
<evidence type="ECO:0000256" key="3">
    <source>
        <dbReference type="ARBA" id="ARBA00012595"/>
    </source>
</evidence>
<evidence type="ECO:0000256" key="9">
    <source>
        <dbReference type="SAM" id="SignalP"/>
    </source>
</evidence>
<feature type="compositionally biased region" description="Polar residues" evidence="7">
    <location>
        <begin position="65"/>
        <end position="81"/>
    </location>
</feature>
<organism evidence="10 11">
    <name type="scientific">Curtobacterium citri</name>
    <dbReference type="NCBI Taxonomy" id="3055139"/>
    <lineage>
        <taxon>Bacteria</taxon>
        <taxon>Bacillati</taxon>
        <taxon>Actinomycetota</taxon>
        <taxon>Actinomycetes</taxon>
        <taxon>Micrococcales</taxon>
        <taxon>Microbacteriaceae</taxon>
        <taxon>Curtobacterium</taxon>
    </lineage>
</organism>
<evidence type="ECO:0000256" key="7">
    <source>
        <dbReference type="SAM" id="MobiDB-lite"/>
    </source>
</evidence>
<gene>
    <name evidence="10" type="ORF">QUG92_10450</name>
</gene>
<keyword evidence="5 9" id="KW-0732">Signal</keyword>
<keyword evidence="11" id="KW-1185">Reference proteome</keyword>
<dbReference type="Gene3D" id="2.60.40.10">
    <property type="entry name" value="Immunoglobulins"/>
    <property type="match status" value="1"/>
</dbReference>
<proteinExistence type="inferred from homology"/>